<sequence length="95" mass="10399">MSELRDELIDTAYVPPEDSLEEQVATITAAVLHVDKVGREDSFYDLGGNSMQAIRICARVEQETGLPVEPLLLLEHDRLADFVAQLRTAGASAES</sequence>
<dbReference type="Pfam" id="PF00550">
    <property type="entry name" value="PP-binding"/>
    <property type="match status" value="1"/>
</dbReference>
<dbReference type="InterPro" id="IPR006162">
    <property type="entry name" value="Ppantetheine_attach_site"/>
</dbReference>
<dbReference type="PROSITE" id="PS50075">
    <property type="entry name" value="CARRIER"/>
    <property type="match status" value="1"/>
</dbReference>
<dbReference type="Gene3D" id="1.10.1200.10">
    <property type="entry name" value="ACP-like"/>
    <property type="match status" value="1"/>
</dbReference>
<dbReference type="PROSITE" id="PS00012">
    <property type="entry name" value="PHOSPHOPANTETHEINE"/>
    <property type="match status" value="1"/>
</dbReference>
<name>A0ABY5ZB99_9ACTN</name>
<accession>A0ABY5ZB99</accession>
<dbReference type="EMBL" id="CP073721">
    <property type="protein sequence ID" value="UWZ39324.1"/>
    <property type="molecule type" value="Genomic_DNA"/>
</dbReference>
<dbReference type="RefSeq" id="WP_260728723.1">
    <property type="nucleotide sequence ID" value="NZ_BAAABS010000056.1"/>
</dbReference>
<gene>
    <name evidence="4" type="ORF">Drose_14420</name>
</gene>
<evidence type="ECO:0000256" key="1">
    <source>
        <dbReference type="ARBA" id="ARBA00022450"/>
    </source>
</evidence>
<keyword evidence="1" id="KW-0596">Phosphopantetheine</keyword>
<keyword evidence="2" id="KW-0597">Phosphoprotein</keyword>
<dbReference type="InterPro" id="IPR036736">
    <property type="entry name" value="ACP-like_sf"/>
</dbReference>
<dbReference type="SUPFAM" id="SSF47336">
    <property type="entry name" value="ACP-like"/>
    <property type="match status" value="1"/>
</dbReference>
<feature type="domain" description="Carrier" evidence="3">
    <location>
        <begin position="15"/>
        <end position="90"/>
    </location>
</feature>
<protein>
    <recommendedName>
        <fullName evidence="3">Carrier domain-containing protein</fullName>
    </recommendedName>
</protein>
<dbReference type="PANTHER" id="PTHR45527:SF1">
    <property type="entry name" value="FATTY ACID SYNTHASE"/>
    <property type="match status" value="1"/>
</dbReference>
<keyword evidence="5" id="KW-1185">Reference proteome</keyword>
<evidence type="ECO:0000313" key="4">
    <source>
        <dbReference type="EMBL" id="UWZ39324.1"/>
    </source>
</evidence>
<dbReference type="Proteomes" id="UP001058271">
    <property type="component" value="Chromosome"/>
</dbReference>
<dbReference type="InterPro" id="IPR009081">
    <property type="entry name" value="PP-bd_ACP"/>
</dbReference>
<organism evidence="4 5">
    <name type="scientific">Dactylosporangium roseum</name>
    <dbReference type="NCBI Taxonomy" id="47989"/>
    <lineage>
        <taxon>Bacteria</taxon>
        <taxon>Bacillati</taxon>
        <taxon>Actinomycetota</taxon>
        <taxon>Actinomycetes</taxon>
        <taxon>Micromonosporales</taxon>
        <taxon>Micromonosporaceae</taxon>
        <taxon>Dactylosporangium</taxon>
    </lineage>
</organism>
<proteinExistence type="predicted"/>
<evidence type="ECO:0000313" key="5">
    <source>
        <dbReference type="Proteomes" id="UP001058271"/>
    </source>
</evidence>
<dbReference type="SMART" id="SM00823">
    <property type="entry name" value="PKS_PP"/>
    <property type="match status" value="1"/>
</dbReference>
<reference evidence="4" key="1">
    <citation type="submission" date="2021-04" db="EMBL/GenBank/DDBJ databases">
        <title>Biosynthetic gene clusters of Dactylosporangioum roseum.</title>
        <authorList>
            <person name="Hartkoorn R.C."/>
            <person name="Beaudoing E."/>
            <person name="Hot D."/>
            <person name="Moureu S."/>
        </authorList>
    </citation>
    <scope>NUCLEOTIDE SEQUENCE</scope>
    <source>
        <strain evidence="4">NRRL B-16295</strain>
    </source>
</reference>
<evidence type="ECO:0000256" key="2">
    <source>
        <dbReference type="ARBA" id="ARBA00022553"/>
    </source>
</evidence>
<dbReference type="InterPro" id="IPR020806">
    <property type="entry name" value="PKS_PP-bd"/>
</dbReference>
<dbReference type="PANTHER" id="PTHR45527">
    <property type="entry name" value="NONRIBOSOMAL PEPTIDE SYNTHETASE"/>
    <property type="match status" value="1"/>
</dbReference>
<evidence type="ECO:0000259" key="3">
    <source>
        <dbReference type="PROSITE" id="PS50075"/>
    </source>
</evidence>